<gene>
    <name evidence="1" type="ORF">FA584_13635</name>
</gene>
<accession>A0A6G9VUG2</accession>
<dbReference type="AlphaFoldDB" id="A0A6G9VUG2"/>
<evidence type="ECO:0000313" key="2">
    <source>
        <dbReference type="Proteomes" id="UP000502831"/>
    </source>
</evidence>
<dbReference type="RefSeq" id="WP_167750566.1">
    <property type="nucleotide sequence ID" value="NZ_CP039734.2"/>
</dbReference>
<reference evidence="1 2" key="1">
    <citation type="journal article" date="2017" name="Environ. Sci. Technol.">
        <title>Organohalide Respiration with Chlorinated Ethenes under Low pH Conditions.</title>
        <authorList>
            <person name="Yang Y."/>
            <person name="Capiro N.L."/>
            <person name="Marcet T.F."/>
            <person name="Yan J."/>
            <person name="Pennell K.D."/>
            <person name="Loffler F.E."/>
        </authorList>
    </citation>
    <scope>NUCLEOTIDE SEQUENCE [LARGE SCALE GENOMIC DNA]</scope>
    <source>
        <strain evidence="1 2">ACSDCE</strain>
    </source>
</reference>
<organism evidence="1 2">
    <name type="scientific">Sulfurospirillum diekertiae</name>
    <dbReference type="NCBI Taxonomy" id="1854492"/>
    <lineage>
        <taxon>Bacteria</taxon>
        <taxon>Pseudomonadati</taxon>
        <taxon>Campylobacterota</taxon>
        <taxon>Epsilonproteobacteria</taxon>
        <taxon>Campylobacterales</taxon>
        <taxon>Sulfurospirillaceae</taxon>
        <taxon>Sulfurospirillum</taxon>
    </lineage>
</organism>
<name>A0A6G9VUG2_9BACT</name>
<dbReference type="Proteomes" id="UP000502831">
    <property type="component" value="Chromosome"/>
</dbReference>
<dbReference type="PROSITE" id="PS51257">
    <property type="entry name" value="PROKAR_LIPOPROTEIN"/>
    <property type="match status" value="1"/>
</dbReference>
<dbReference type="EMBL" id="CP039734">
    <property type="protein sequence ID" value="QIR77181.1"/>
    <property type="molecule type" value="Genomic_DNA"/>
</dbReference>
<sequence length="195" mass="22412">MKNVVIFLLAFLPIIFSGCAKHYAFNEENIGLQKNDFYSKVENQNVCVVESSKVITRTPRDMALLASQTMDLDVNNVASGVAKKNFEQYFKTVKMIKNQNECSNGLVVYPDVKDYHFLFEAGTGAGFIKYDMTINVYLNNKLILNKQYQVEDTDHIVFRLGAGFKKHSDWIDELYHKSLFNLFETQIKQDIINAL</sequence>
<protein>
    <submittedName>
        <fullName evidence="1">Uncharacterized protein</fullName>
    </submittedName>
</protein>
<proteinExistence type="predicted"/>
<evidence type="ECO:0000313" key="1">
    <source>
        <dbReference type="EMBL" id="QIR77181.1"/>
    </source>
</evidence>